<accession>A0A8J4Y6N7</accession>
<comment type="caution">
    <text evidence="4">The sequence shown here is derived from an EMBL/GenBank/DDBJ whole genome shotgun (WGS) entry which is preliminary data.</text>
</comment>
<dbReference type="Pfam" id="PF07258">
    <property type="entry name" value="COMM_domain"/>
    <property type="match status" value="1"/>
</dbReference>
<feature type="domain" description="COMM" evidence="3">
    <location>
        <begin position="153"/>
        <end position="217"/>
    </location>
</feature>
<evidence type="ECO:0000313" key="5">
    <source>
        <dbReference type="Proteomes" id="UP000770661"/>
    </source>
</evidence>
<sequence>MATLESPSQVFPARVPPEVRSLVKAAPSMDKAFFRRLIKVSLGYLQGSRGTEQEAAVAHLCAARQATTEDKAMSVCIQYCGAVSLLKAVLRLNTATTRQEALVADLTALGGTQTGLALRLPGGFAVDVSRVVYGAARPDIDRQLVANSPSLPTMTHMTWRVDVTISTSWLSRVLEPMVVLNMKTNTGTSHTFQVPLSKFHLLRFTVASLLHQMATLQAASICKK</sequence>
<dbReference type="AlphaFoldDB" id="A0A8J4Y6N7"/>
<keyword evidence="5" id="KW-1185">Reference proteome</keyword>
<gene>
    <name evidence="4" type="primary">Commd5</name>
    <name evidence="4" type="ORF">GWK47_000056</name>
</gene>
<organism evidence="4 5">
    <name type="scientific">Chionoecetes opilio</name>
    <name type="common">Atlantic snow crab</name>
    <name type="synonym">Cancer opilio</name>
    <dbReference type="NCBI Taxonomy" id="41210"/>
    <lineage>
        <taxon>Eukaryota</taxon>
        <taxon>Metazoa</taxon>
        <taxon>Ecdysozoa</taxon>
        <taxon>Arthropoda</taxon>
        <taxon>Crustacea</taxon>
        <taxon>Multicrustacea</taxon>
        <taxon>Malacostraca</taxon>
        <taxon>Eumalacostraca</taxon>
        <taxon>Eucarida</taxon>
        <taxon>Decapoda</taxon>
        <taxon>Pleocyemata</taxon>
        <taxon>Brachyura</taxon>
        <taxon>Eubrachyura</taxon>
        <taxon>Majoidea</taxon>
        <taxon>Majidae</taxon>
        <taxon>Chionoecetes</taxon>
    </lineage>
</organism>
<evidence type="ECO:0000256" key="1">
    <source>
        <dbReference type="ARBA" id="ARBA00016556"/>
    </source>
</evidence>
<proteinExistence type="inferred from homology"/>
<dbReference type="PROSITE" id="PS51269">
    <property type="entry name" value="COMM"/>
    <property type="match status" value="1"/>
</dbReference>
<dbReference type="InterPro" id="IPR037357">
    <property type="entry name" value="COMMD5"/>
</dbReference>
<dbReference type="PANTHER" id="PTHR15666">
    <property type="entry name" value="COMM DOMAIN CONTAINING PROTEIN 5"/>
    <property type="match status" value="1"/>
</dbReference>
<name>A0A8J4Y6N7_CHIOP</name>
<evidence type="ECO:0000256" key="2">
    <source>
        <dbReference type="ARBA" id="ARBA00093452"/>
    </source>
</evidence>
<dbReference type="Proteomes" id="UP000770661">
    <property type="component" value="Unassembled WGS sequence"/>
</dbReference>
<evidence type="ECO:0000313" key="4">
    <source>
        <dbReference type="EMBL" id="KAG0722140.1"/>
    </source>
</evidence>
<dbReference type="InterPro" id="IPR017920">
    <property type="entry name" value="COMM"/>
</dbReference>
<reference evidence="4" key="1">
    <citation type="submission" date="2020-07" db="EMBL/GenBank/DDBJ databases">
        <title>The High-quality genome of the commercially important snow crab, Chionoecetes opilio.</title>
        <authorList>
            <person name="Jeong J.-H."/>
            <person name="Ryu S."/>
        </authorList>
    </citation>
    <scope>NUCLEOTIDE SEQUENCE</scope>
    <source>
        <strain evidence="4">MADBK_172401_WGS</strain>
        <tissue evidence="4">Digestive gland</tissue>
    </source>
</reference>
<protein>
    <recommendedName>
        <fullName evidence="1">COMM domain-containing protein 5</fullName>
    </recommendedName>
</protein>
<dbReference type="EMBL" id="JACEEZ010010002">
    <property type="protein sequence ID" value="KAG0722140.1"/>
    <property type="molecule type" value="Genomic_DNA"/>
</dbReference>
<comment type="similarity">
    <text evidence="2">Belongs to the COMM domain-containing protein 5 family.</text>
</comment>
<dbReference type="OrthoDB" id="203754at2759"/>
<evidence type="ECO:0000259" key="3">
    <source>
        <dbReference type="PROSITE" id="PS51269"/>
    </source>
</evidence>
<dbReference type="GO" id="GO:0005634">
    <property type="term" value="C:nucleus"/>
    <property type="evidence" value="ECO:0007669"/>
    <property type="project" value="TreeGrafter"/>
</dbReference>
<dbReference type="PANTHER" id="PTHR15666:SF1">
    <property type="entry name" value="COMM DOMAIN-CONTAINING PROTEIN 5"/>
    <property type="match status" value="1"/>
</dbReference>